<dbReference type="Gene3D" id="3.90.180.10">
    <property type="entry name" value="Medium-chain alcohol dehydrogenases, catalytic domain"/>
    <property type="match status" value="1"/>
</dbReference>
<dbReference type="PANTHER" id="PTHR45348:SF3">
    <property type="entry name" value="ENOYL REDUCTASE (ER) DOMAIN-CONTAINING PROTEIN"/>
    <property type="match status" value="1"/>
</dbReference>
<dbReference type="CDD" id="cd08249">
    <property type="entry name" value="enoyl_reductase_like"/>
    <property type="match status" value="1"/>
</dbReference>
<dbReference type="InterPro" id="IPR047122">
    <property type="entry name" value="Trans-enoyl_RdTase-like"/>
</dbReference>
<dbReference type="Pfam" id="PF08240">
    <property type="entry name" value="ADH_N"/>
    <property type="match status" value="1"/>
</dbReference>
<dbReference type="InterPro" id="IPR011032">
    <property type="entry name" value="GroES-like_sf"/>
</dbReference>
<reference evidence="2" key="1">
    <citation type="journal article" date="2014" name="Genome Announc.">
        <title>Genome sequence of the yeast Cyberlindnera fabianii (Hansenula fabianii).</title>
        <authorList>
            <person name="Freel K.C."/>
            <person name="Sarilar V."/>
            <person name="Neuveglise C."/>
            <person name="Devillers H."/>
            <person name="Friedrich A."/>
            <person name="Schacherer J."/>
        </authorList>
    </citation>
    <scope>NUCLEOTIDE SEQUENCE</scope>
    <source>
        <strain evidence="2">YJS4271</strain>
    </source>
</reference>
<dbReference type="SUPFAM" id="SSF51735">
    <property type="entry name" value="NAD(P)-binding Rossmann-fold domains"/>
    <property type="match status" value="1"/>
</dbReference>
<dbReference type="GO" id="GO:0016651">
    <property type="term" value="F:oxidoreductase activity, acting on NAD(P)H"/>
    <property type="evidence" value="ECO:0007669"/>
    <property type="project" value="InterPro"/>
</dbReference>
<gene>
    <name evidence="2" type="ORF">CYFA0S_17e01090g</name>
</gene>
<dbReference type="PhylomeDB" id="A0A061BEA8"/>
<protein>
    <submittedName>
        <fullName evidence="2">CYFA0S17e01090g1_1</fullName>
    </submittedName>
</protein>
<accession>A0A061BEA8</accession>
<dbReference type="EMBL" id="LK052902">
    <property type="protein sequence ID" value="CDR45298.1"/>
    <property type="molecule type" value="Genomic_DNA"/>
</dbReference>
<dbReference type="SUPFAM" id="SSF50129">
    <property type="entry name" value="GroES-like"/>
    <property type="match status" value="1"/>
</dbReference>
<dbReference type="InterPro" id="IPR020843">
    <property type="entry name" value="ER"/>
</dbReference>
<name>A0A061BEA8_CYBFA</name>
<sequence>MTVLPDKQTALKINADISRLESVQVPVPSPSSLGPGEILIEIKATGINHVENYFIDRNLSRPGCTLGCSMGGDVLAVAPDVTRFAKGDTIAAFVYAGSPDFKERGGFQKYTIVYECNALNIPLEYAKQKDGEVIPPGPVTTYESAAAIVCNIVTIGASIYYAFGHTDEKNKTIIIYGGATGVGQLAIQYCHLMGWRVIAIASSKHEEHLKQLGADVVVDYHTGHLGDDIRALNEDVDFYYITAGQRDGMTAFWHCVRTDKPVKMESLEVPDISYLPAKPNVDFGYTRAFTCHGKVINYGDVQYTPRENLFQKILEYIPMAEKLVQEGKFTETNIKILPGGLDSVAEGLRMLKSGEVRNMRLVTRV</sequence>
<proteinExistence type="predicted"/>
<dbReference type="SMART" id="SM00829">
    <property type="entry name" value="PKS_ER"/>
    <property type="match status" value="1"/>
</dbReference>
<dbReference type="AlphaFoldDB" id="A0A061BEA8"/>
<evidence type="ECO:0000259" key="1">
    <source>
        <dbReference type="SMART" id="SM00829"/>
    </source>
</evidence>
<dbReference type="OrthoDB" id="9992527at2759"/>
<feature type="domain" description="Enoyl reductase (ER)" evidence="1">
    <location>
        <begin position="18"/>
        <end position="363"/>
    </location>
</feature>
<organism evidence="2">
    <name type="scientific">Cyberlindnera fabianii</name>
    <name type="common">Yeast</name>
    <name type="synonym">Hansenula fabianii</name>
    <dbReference type="NCBI Taxonomy" id="36022"/>
    <lineage>
        <taxon>Eukaryota</taxon>
        <taxon>Fungi</taxon>
        <taxon>Dikarya</taxon>
        <taxon>Ascomycota</taxon>
        <taxon>Saccharomycotina</taxon>
        <taxon>Saccharomycetes</taxon>
        <taxon>Phaffomycetales</taxon>
        <taxon>Phaffomycetaceae</taxon>
        <taxon>Cyberlindnera</taxon>
    </lineage>
</organism>
<evidence type="ECO:0000313" key="2">
    <source>
        <dbReference type="EMBL" id="CDR45298.1"/>
    </source>
</evidence>
<dbReference type="InterPro" id="IPR013154">
    <property type="entry name" value="ADH-like_N"/>
</dbReference>
<dbReference type="VEuPathDB" id="FungiDB:BON22_1496"/>
<dbReference type="PANTHER" id="PTHR45348">
    <property type="entry name" value="HYPOTHETICAL OXIDOREDUCTASE (EUROFUNG)"/>
    <property type="match status" value="1"/>
</dbReference>
<dbReference type="InterPro" id="IPR013149">
    <property type="entry name" value="ADH-like_C"/>
</dbReference>
<dbReference type="InterPro" id="IPR036291">
    <property type="entry name" value="NAD(P)-bd_dom_sf"/>
</dbReference>
<dbReference type="Gene3D" id="3.40.50.720">
    <property type="entry name" value="NAD(P)-binding Rossmann-like Domain"/>
    <property type="match status" value="1"/>
</dbReference>
<dbReference type="Pfam" id="PF00107">
    <property type="entry name" value="ADH_zinc_N"/>
    <property type="match status" value="1"/>
</dbReference>